<evidence type="ECO:0000313" key="3">
    <source>
        <dbReference type="Proteomes" id="UP001152759"/>
    </source>
</evidence>
<organism evidence="2 3">
    <name type="scientific">Bemisia tabaci</name>
    <name type="common">Sweetpotato whitefly</name>
    <name type="synonym">Aleurodes tabaci</name>
    <dbReference type="NCBI Taxonomy" id="7038"/>
    <lineage>
        <taxon>Eukaryota</taxon>
        <taxon>Metazoa</taxon>
        <taxon>Ecdysozoa</taxon>
        <taxon>Arthropoda</taxon>
        <taxon>Hexapoda</taxon>
        <taxon>Insecta</taxon>
        <taxon>Pterygota</taxon>
        <taxon>Neoptera</taxon>
        <taxon>Paraneoptera</taxon>
        <taxon>Hemiptera</taxon>
        <taxon>Sternorrhyncha</taxon>
        <taxon>Aleyrodoidea</taxon>
        <taxon>Aleyrodidae</taxon>
        <taxon>Aleyrodinae</taxon>
        <taxon>Bemisia</taxon>
    </lineage>
</organism>
<sequence length="248" mass="28727">MILHRLFSLFSYIILLQQAKDCLAADKHGRVFTKGKGETLSISTGDTVVSSLIVSTMTQKIPVHPPYRWYYAIRNDQLLFFTYTKGRLFPKLKPKIIQPKTGKYAKINFINHGKKKDHIGLVGSLIGILMTTKELPFNLLFCNSKHYVEYLSRGYSKGRWYKLLYNSTSKNCPVYAELDNSSNLLYGVFDSRSFVLKDKVGNKIPLEVYDWPWDVMPYSPEMNRDRQGTWHFKTKARDDLNSKSMGHH</sequence>
<proteinExistence type="predicted"/>
<keyword evidence="3" id="KW-1185">Reference proteome</keyword>
<dbReference type="EMBL" id="OU963870">
    <property type="protein sequence ID" value="CAH0395774.1"/>
    <property type="molecule type" value="Genomic_DNA"/>
</dbReference>
<dbReference type="Proteomes" id="UP001152759">
    <property type="component" value="Chromosome 9"/>
</dbReference>
<name>A0A9P0F9P8_BEMTA</name>
<dbReference type="AlphaFoldDB" id="A0A9P0F9P8"/>
<accession>A0A9P0F9P8</accession>
<protein>
    <submittedName>
        <fullName evidence="2">Uncharacterized protein</fullName>
    </submittedName>
</protein>
<evidence type="ECO:0000256" key="1">
    <source>
        <dbReference type="SAM" id="SignalP"/>
    </source>
</evidence>
<gene>
    <name evidence="2" type="ORF">BEMITA_LOCUS13919</name>
</gene>
<keyword evidence="1" id="KW-0732">Signal</keyword>
<feature type="chain" id="PRO_5040328162" evidence="1">
    <location>
        <begin position="25"/>
        <end position="248"/>
    </location>
</feature>
<evidence type="ECO:0000313" key="2">
    <source>
        <dbReference type="EMBL" id="CAH0395774.1"/>
    </source>
</evidence>
<reference evidence="2" key="1">
    <citation type="submission" date="2021-12" db="EMBL/GenBank/DDBJ databases">
        <authorList>
            <person name="King R."/>
        </authorList>
    </citation>
    <scope>NUCLEOTIDE SEQUENCE</scope>
</reference>
<feature type="signal peptide" evidence="1">
    <location>
        <begin position="1"/>
        <end position="24"/>
    </location>
</feature>